<dbReference type="InterPro" id="IPR058055">
    <property type="entry name" value="PA-PLA1"/>
</dbReference>
<gene>
    <name evidence="3" type="ORF">FOL47_005220</name>
</gene>
<feature type="compositionally biased region" description="Basic and acidic residues" evidence="1">
    <location>
        <begin position="710"/>
        <end position="723"/>
    </location>
</feature>
<name>A0A7J6LYC2_PERCH</name>
<dbReference type="Proteomes" id="UP000591131">
    <property type="component" value="Unassembled WGS sequence"/>
</dbReference>
<dbReference type="GO" id="GO:0004620">
    <property type="term" value="F:phospholipase activity"/>
    <property type="evidence" value="ECO:0007669"/>
    <property type="project" value="TreeGrafter"/>
</dbReference>
<feature type="region of interest" description="Disordered" evidence="1">
    <location>
        <begin position="845"/>
        <end position="874"/>
    </location>
</feature>
<organism evidence="3 4">
    <name type="scientific">Perkinsus chesapeaki</name>
    <name type="common">Clam parasite</name>
    <name type="synonym">Perkinsus andrewsi</name>
    <dbReference type="NCBI Taxonomy" id="330153"/>
    <lineage>
        <taxon>Eukaryota</taxon>
        <taxon>Sar</taxon>
        <taxon>Alveolata</taxon>
        <taxon>Perkinsozoa</taxon>
        <taxon>Perkinsea</taxon>
        <taxon>Perkinsida</taxon>
        <taxon>Perkinsidae</taxon>
        <taxon>Perkinsus</taxon>
    </lineage>
</organism>
<dbReference type="InterPro" id="IPR035979">
    <property type="entry name" value="RBD_domain_sf"/>
</dbReference>
<dbReference type="InterPro" id="IPR004177">
    <property type="entry name" value="DDHD_dom"/>
</dbReference>
<dbReference type="GO" id="GO:0003676">
    <property type="term" value="F:nucleic acid binding"/>
    <property type="evidence" value="ECO:0007669"/>
    <property type="project" value="InterPro"/>
</dbReference>
<dbReference type="SMART" id="SM01127">
    <property type="entry name" value="DDHD"/>
    <property type="match status" value="1"/>
</dbReference>
<sequence length="1507" mass="166800">MLFSTIESVEARRNSYRRSSAKRVSRTSASRKVDLSARFSPNNDSITTLMLCNIPYTLSQTMVLFYVDHVFGFNGKYDFFYLPRNSRTNHNVGYAFINFRSPQYCDDFRHDFEGFTFPGGRVGKTSPGHLQGLRANIDHFKKKHVDCWENNRPLIFLSDGAVISTKDADIYFDQLSDFSAHYREGYVPRLLDLVEEYAPSDKPESPASCFSELCSLDKLTGCENSIGPPPEWCSIHDDLFVINGDFLSVNNKFSAAPLISPLDEECCENLLRASYVLDVSTTTYSIMFVQSLSPPMTAAAVVGPRKASTSSFVEPENACLGNVTCMMDDASTGGSMQCGGGGGGGAEWVMHMPLDGALEHLTEKMLHHVLTRTVETVSVVPPSYVTVRVLDGSSGEMPIIGECCIGFCNVDRFRDFLHRHVEGGQDASFCARVMTAARKAAEAEQSKEPEPLPSVRGDVIENGSGVFNPAFAGLYRTIKRKGTCAPMTVRSQMDRNADWVHLLNRRETLALRSYLEGCLRRGQEVTWEEFAKHVPAAINPHRSAPVKQSSFFLKSAASRGGSLDSRRSADASLLTTSGAPFEDSKIWSSRGRPSRSLELSAMTSARRRSNTAADKTAGDDLRGPAARRRGSESLAAKMGSQRGSVNPPRAHSTGASTARTQRAPPRQLAKNRSVVADTSIHPSEIFTPANRTLIEASKGRTAALGSDTGTYRRQEGEGRGVGDTVKEQPLTIAVQCDDEVVLDRSQIQGAFRTTVKRDSSNQNHYDHDDDTYVSQPVVPWKPSCDRYPRLSSPTTAPVLPGAMPRSSPLSSRASLFSPSFTAVLPPFGLYPFMKAVLMPSPMGLVTEDMEEPSSPTENHDTTLTSSSSSSEASDNGDVQFYWVAKRREPEHFEVEFRCWRRLSRVDEAALESAYLGESAESIPVENGRYKVNLQTMTLHCNYWEEPVWPIMRASWFWRPNYGSELGVELINNSWTNDASPPTVPALPVDPYLCPFGPCDCALLEGALEELREDLDSGPIDCQLEDTPEHENSIVQFTVKKVKPTKTTSEPIAESKPEHIIEHALYDTSKSLRLQVFKGYPVEEEPPVDENVPDDAPIWLCFMVHGIGEMLYNQRHAGEIGAPRLFNEKLKQDFTKSTDQDAAARIEVIPIEWGLSVHDPSLDGKLESVTLTSCGKVRTFANLAISDAFLYGQPARRESILKYVAESIRHKYHLFCSNHPTFHADVASGRSAVCILGHSLGSVVAFDLLMRQLPSEAAGDISPSSSTTRKVKLLASDNNPASPLSQQPSHRDISLDGSPSRSPVKTSPDKKSRPRRPSLEASDEFQLPFCSRVLFLLGSPLGLFLTIRDDILPDGALPACRRVFNIFHPNDCVAYRLEPLLSPDLAQVPPLYVPHRGGHRLHVAVKRLHSDVGSAFSNVGDTISRWFAKPTQEQLAEQERKNKIECAMADSIPNVKLNQGRRVDWVIQESVTEAASELWSAFGSHFSYWRHEDMISSGVKRKLVSFEF</sequence>
<reference evidence="3 4" key="1">
    <citation type="submission" date="2020-04" db="EMBL/GenBank/DDBJ databases">
        <title>Perkinsus chesapeaki whole genome sequence.</title>
        <authorList>
            <person name="Bogema D.R."/>
        </authorList>
    </citation>
    <scope>NUCLEOTIDE SEQUENCE [LARGE SCALE GENOMIC DNA]</scope>
    <source>
        <strain evidence="3">ATCC PRA-425</strain>
    </source>
</reference>
<comment type="caution">
    <text evidence="3">The sequence shown here is derived from an EMBL/GenBank/DDBJ whole genome shotgun (WGS) entry which is preliminary data.</text>
</comment>
<feature type="region of interest" description="Disordered" evidence="1">
    <location>
        <begin position="1275"/>
        <end position="1318"/>
    </location>
</feature>
<dbReference type="GO" id="GO:0046872">
    <property type="term" value="F:metal ion binding"/>
    <property type="evidence" value="ECO:0007669"/>
    <property type="project" value="InterPro"/>
</dbReference>
<dbReference type="PROSITE" id="PS51043">
    <property type="entry name" value="DDHD"/>
    <property type="match status" value="1"/>
</dbReference>
<evidence type="ECO:0000313" key="3">
    <source>
        <dbReference type="EMBL" id="KAF4664289.1"/>
    </source>
</evidence>
<feature type="region of interest" description="Disordered" evidence="1">
    <location>
        <begin position="704"/>
        <end position="723"/>
    </location>
</feature>
<dbReference type="PANTHER" id="PTHR23509">
    <property type="entry name" value="PA-PL1 PHOSPHOLIPASE FAMILY"/>
    <property type="match status" value="1"/>
</dbReference>
<accession>A0A7J6LYC2</accession>
<dbReference type="SUPFAM" id="SSF54928">
    <property type="entry name" value="RNA-binding domain, RBD"/>
    <property type="match status" value="1"/>
</dbReference>
<feature type="region of interest" description="Disordered" evidence="1">
    <location>
        <begin position="784"/>
        <end position="803"/>
    </location>
</feature>
<protein>
    <recommendedName>
        <fullName evidence="2">DDHD domain-containing protein</fullName>
    </recommendedName>
</protein>
<dbReference type="Pfam" id="PF04059">
    <property type="entry name" value="RRM_2"/>
    <property type="match status" value="1"/>
</dbReference>
<feature type="region of interest" description="Disordered" evidence="1">
    <location>
        <begin position="582"/>
        <end position="680"/>
    </location>
</feature>
<dbReference type="OrthoDB" id="69269at2759"/>
<feature type="domain" description="DDHD" evidence="2">
    <location>
        <begin position="1326"/>
        <end position="1503"/>
    </location>
</feature>
<dbReference type="GO" id="GO:0005737">
    <property type="term" value="C:cytoplasm"/>
    <property type="evidence" value="ECO:0007669"/>
    <property type="project" value="TreeGrafter"/>
</dbReference>
<dbReference type="EMBL" id="JAAPAO010000291">
    <property type="protein sequence ID" value="KAF4664289.1"/>
    <property type="molecule type" value="Genomic_DNA"/>
</dbReference>
<evidence type="ECO:0000256" key="1">
    <source>
        <dbReference type="SAM" id="MobiDB-lite"/>
    </source>
</evidence>
<feature type="compositionally biased region" description="Polar residues" evidence="1">
    <location>
        <begin position="853"/>
        <end position="864"/>
    </location>
</feature>
<feature type="compositionally biased region" description="Polar residues" evidence="1">
    <location>
        <begin position="1275"/>
        <end position="1287"/>
    </location>
</feature>
<dbReference type="InterPro" id="IPR007201">
    <property type="entry name" value="Mei2-like_Rrm_C"/>
</dbReference>
<evidence type="ECO:0000313" key="4">
    <source>
        <dbReference type="Proteomes" id="UP000591131"/>
    </source>
</evidence>
<keyword evidence="4" id="KW-1185">Reference proteome</keyword>
<dbReference type="PANTHER" id="PTHR23509:SF10">
    <property type="entry name" value="LD21067P"/>
    <property type="match status" value="1"/>
</dbReference>
<proteinExistence type="predicted"/>
<dbReference type="Pfam" id="PF02862">
    <property type="entry name" value="DDHD"/>
    <property type="match status" value="2"/>
</dbReference>
<evidence type="ECO:0000259" key="2">
    <source>
        <dbReference type="PROSITE" id="PS51043"/>
    </source>
</evidence>